<keyword evidence="2" id="KW-1185">Reference proteome</keyword>
<dbReference type="AlphaFoldDB" id="A0AAD6LPS8"/>
<accession>A0AAD6LPS8</accession>
<name>A0AAD6LPS8_9ROSI</name>
<evidence type="ECO:0000313" key="1">
    <source>
        <dbReference type="EMBL" id="KAJ6970454.1"/>
    </source>
</evidence>
<evidence type="ECO:0000313" key="2">
    <source>
        <dbReference type="Proteomes" id="UP001164929"/>
    </source>
</evidence>
<dbReference type="EMBL" id="JAQIZT010000015">
    <property type="protein sequence ID" value="KAJ6970454.1"/>
    <property type="molecule type" value="Genomic_DNA"/>
</dbReference>
<protein>
    <submittedName>
        <fullName evidence="1">Uncharacterized protein</fullName>
    </submittedName>
</protein>
<sequence length="87" mass="9873">MKPRSFIPDFFSYITYKHCEGVGNGYRLAASRDCVWRSNVNHTRLIEVKGGQIGCMRKISYNGSLVVALISSMEQLVNLSFLSLIHF</sequence>
<comment type="caution">
    <text evidence="1">The sequence shown here is derived from an EMBL/GenBank/DDBJ whole genome shotgun (WGS) entry which is preliminary data.</text>
</comment>
<organism evidence="1 2">
    <name type="scientific">Populus alba x Populus x berolinensis</name>
    <dbReference type="NCBI Taxonomy" id="444605"/>
    <lineage>
        <taxon>Eukaryota</taxon>
        <taxon>Viridiplantae</taxon>
        <taxon>Streptophyta</taxon>
        <taxon>Embryophyta</taxon>
        <taxon>Tracheophyta</taxon>
        <taxon>Spermatophyta</taxon>
        <taxon>Magnoliopsida</taxon>
        <taxon>eudicotyledons</taxon>
        <taxon>Gunneridae</taxon>
        <taxon>Pentapetalae</taxon>
        <taxon>rosids</taxon>
        <taxon>fabids</taxon>
        <taxon>Malpighiales</taxon>
        <taxon>Salicaceae</taxon>
        <taxon>Saliceae</taxon>
        <taxon>Populus</taxon>
    </lineage>
</organism>
<dbReference type="Proteomes" id="UP001164929">
    <property type="component" value="Chromosome 15"/>
</dbReference>
<proteinExistence type="predicted"/>
<gene>
    <name evidence="1" type="ORF">NC653_034904</name>
</gene>
<reference evidence="1" key="1">
    <citation type="journal article" date="2023" name="Mol. Ecol. Resour.">
        <title>Chromosome-level genome assembly of a triploid poplar Populus alba 'Berolinensis'.</title>
        <authorList>
            <person name="Chen S."/>
            <person name="Yu Y."/>
            <person name="Wang X."/>
            <person name="Wang S."/>
            <person name="Zhang T."/>
            <person name="Zhou Y."/>
            <person name="He R."/>
            <person name="Meng N."/>
            <person name="Wang Y."/>
            <person name="Liu W."/>
            <person name="Liu Z."/>
            <person name="Liu J."/>
            <person name="Guo Q."/>
            <person name="Huang H."/>
            <person name="Sederoff R.R."/>
            <person name="Wang G."/>
            <person name="Qu G."/>
            <person name="Chen S."/>
        </authorList>
    </citation>
    <scope>NUCLEOTIDE SEQUENCE</scope>
    <source>
        <strain evidence="1">SC-2020</strain>
    </source>
</reference>